<keyword evidence="8" id="KW-0090">Biological rhythms</keyword>
<evidence type="ECO:0000256" key="12">
    <source>
        <dbReference type="ARBA" id="ARBA00050007"/>
    </source>
</evidence>
<evidence type="ECO:0000256" key="5">
    <source>
        <dbReference type="ARBA" id="ARBA00022884"/>
    </source>
</evidence>
<feature type="compositionally biased region" description="Polar residues" evidence="15">
    <location>
        <begin position="880"/>
        <end position="906"/>
    </location>
</feature>
<dbReference type="GO" id="GO:0016605">
    <property type="term" value="C:PML body"/>
    <property type="evidence" value="ECO:0007669"/>
    <property type="project" value="UniProtKB-SubCell"/>
</dbReference>
<feature type="region of interest" description="Disordered" evidence="15">
    <location>
        <begin position="561"/>
        <end position="600"/>
    </location>
</feature>
<feature type="region of interest" description="Disordered" evidence="15">
    <location>
        <begin position="156"/>
        <end position="179"/>
    </location>
</feature>
<feature type="region of interest" description="Disordered" evidence="15">
    <location>
        <begin position="405"/>
        <end position="430"/>
    </location>
</feature>
<keyword evidence="5 13" id="KW-0694">RNA-binding</keyword>
<dbReference type="PROSITE" id="PS50102">
    <property type="entry name" value="RRM"/>
    <property type="match status" value="1"/>
</dbReference>
<feature type="region of interest" description="Disordered" evidence="15">
    <location>
        <begin position="836"/>
        <end position="907"/>
    </location>
</feature>
<dbReference type="GO" id="GO:0003723">
    <property type="term" value="F:RNA binding"/>
    <property type="evidence" value="ECO:0007669"/>
    <property type="project" value="UniProtKB-UniRule"/>
</dbReference>
<feature type="compositionally biased region" description="Basic and acidic residues" evidence="15">
    <location>
        <begin position="953"/>
        <end position="966"/>
    </location>
</feature>
<dbReference type="GO" id="GO:0042592">
    <property type="term" value="P:homeostatic process"/>
    <property type="evidence" value="ECO:0007669"/>
    <property type="project" value="UniProtKB-ARBA"/>
</dbReference>
<evidence type="ECO:0000256" key="3">
    <source>
        <dbReference type="ARBA" id="ARBA00022553"/>
    </source>
</evidence>
<organism evidence="17 18">
    <name type="scientific">Scophthalmus maximus</name>
    <name type="common">Turbot</name>
    <name type="synonym">Psetta maxima</name>
    <dbReference type="NCBI Taxonomy" id="52904"/>
    <lineage>
        <taxon>Eukaryota</taxon>
        <taxon>Metazoa</taxon>
        <taxon>Chordata</taxon>
        <taxon>Craniata</taxon>
        <taxon>Vertebrata</taxon>
        <taxon>Euteleostomi</taxon>
        <taxon>Actinopterygii</taxon>
        <taxon>Neopterygii</taxon>
        <taxon>Teleostei</taxon>
        <taxon>Neoteleostei</taxon>
        <taxon>Acanthomorphata</taxon>
        <taxon>Carangaria</taxon>
        <taxon>Pleuronectiformes</taxon>
        <taxon>Pleuronectoidei</taxon>
        <taxon>Scophthalmidae</taxon>
        <taxon>Scophthalmus</taxon>
    </lineage>
</organism>
<feature type="compositionally biased region" description="Polar residues" evidence="15">
    <location>
        <begin position="116"/>
        <end position="128"/>
    </location>
</feature>
<evidence type="ECO:0000256" key="8">
    <source>
        <dbReference type="ARBA" id="ARBA00023108"/>
    </source>
</evidence>
<keyword evidence="6" id="KW-0007">Acetylation</keyword>
<keyword evidence="3" id="KW-0597">Phosphoprotein</keyword>
<keyword evidence="10" id="KW-0804">Transcription</keyword>
<dbReference type="InterPro" id="IPR034605">
    <property type="entry name" value="PGC-1"/>
</dbReference>
<feature type="compositionally biased region" description="Acidic residues" evidence="15">
    <location>
        <begin position="562"/>
        <end position="574"/>
    </location>
</feature>
<evidence type="ECO:0000256" key="2">
    <source>
        <dbReference type="ARBA" id="ARBA00014533"/>
    </source>
</evidence>
<evidence type="ECO:0000259" key="16">
    <source>
        <dbReference type="PROSITE" id="PS50102"/>
    </source>
</evidence>
<comment type="subunit">
    <text evidence="12">Homooligomer. Interacts with MYBBP1A; inhibits MYBBP1A transcriptional activation. Interacts with PRDM16, LPIN1 and PML. Interacts (via LXXLL motif) with RORA and RORC (via AF-2 motif); activates RORA and RORC transcriptional activation. Interacts with LRPPRC. Interacts with FOXO1. Interacts with NR5A2.</text>
</comment>
<feature type="domain" description="RRM" evidence="16">
    <location>
        <begin position="1156"/>
        <end position="1232"/>
    </location>
</feature>
<evidence type="ECO:0000256" key="10">
    <source>
        <dbReference type="ARBA" id="ARBA00023163"/>
    </source>
</evidence>
<keyword evidence="7" id="KW-0805">Transcription regulation</keyword>
<dbReference type="GO" id="GO:0003713">
    <property type="term" value="F:transcription coactivator activity"/>
    <property type="evidence" value="ECO:0007669"/>
    <property type="project" value="UniProtKB-ARBA"/>
</dbReference>
<feature type="compositionally biased region" description="Low complexity" evidence="15">
    <location>
        <begin position="249"/>
        <end position="276"/>
    </location>
</feature>
<dbReference type="SUPFAM" id="SSF54928">
    <property type="entry name" value="RNA-binding domain, RBD"/>
    <property type="match status" value="1"/>
</dbReference>
<keyword evidence="14" id="KW-0175">Coiled coil</keyword>
<dbReference type="GO" id="GO:0032502">
    <property type="term" value="P:developmental process"/>
    <property type="evidence" value="ECO:0007669"/>
    <property type="project" value="UniProtKB-ARBA"/>
</dbReference>
<evidence type="ECO:0000256" key="14">
    <source>
        <dbReference type="SAM" id="Coils"/>
    </source>
</evidence>
<dbReference type="AlphaFoldDB" id="A0A8D3AIS1"/>
<dbReference type="Pfam" id="PF00076">
    <property type="entry name" value="RRM_1"/>
    <property type="match status" value="1"/>
</dbReference>
<dbReference type="GO" id="GO:0045944">
    <property type="term" value="P:positive regulation of transcription by RNA polymerase II"/>
    <property type="evidence" value="ECO:0007669"/>
    <property type="project" value="UniProtKB-ARBA"/>
</dbReference>
<gene>
    <name evidence="17" type="primary">PPARGC1A</name>
</gene>
<protein>
    <recommendedName>
        <fullName evidence="2">Peroxisome proliferator-activated receptor gamma coactivator 1-alpha</fullName>
    </recommendedName>
</protein>
<feature type="region of interest" description="Disordered" evidence="15">
    <location>
        <begin position="924"/>
        <end position="982"/>
    </location>
</feature>
<feature type="compositionally biased region" description="Polar residues" evidence="15">
    <location>
        <begin position="1079"/>
        <end position="1092"/>
    </location>
</feature>
<reference evidence="17" key="2">
    <citation type="submission" date="2025-08" db="UniProtKB">
        <authorList>
            <consortium name="Ensembl"/>
        </authorList>
    </citation>
    <scope>IDENTIFICATION</scope>
</reference>
<dbReference type="InterPro" id="IPR000504">
    <property type="entry name" value="RRM_dom"/>
</dbReference>
<dbReference type="InterPro" id="IPR035979">
    <property type="entry name" value="RBD_domain_sf"/>
</dbReference>
<feature type="compositionally biased region" description="Low complexity" evidence="15">
    <location>
        <begin position="286"/>
        <end position="299"/>
    </location>
</feature>
<dbReference type="PANTHER" id="PTHR15528">
    <property type="entry name" value="PEROXISOME PROLIFERATOR ACTIVATED RECEPTOR GAMMA COACTIVATOR 1 PGC-1 -RELATED"/>
    <property type="match status" value="1"/>
</dbReference>
<evidence type="ECO:0000256" key="13">
    <source>
        <dbReference type="PROSITE-ProRule" id="PRU00176"/>
    </source>
</evidence>
<dbReference type="InterPro" id="IPR034833">
    <property type="entry name" value="PPARGC1A_RRM"/>
</dbReference>
<dbReference type="SMART" id="SM00360">
    <property type="entry name" value="RRM"/>
    <property type="match status" value="1"/>
</dbReference>
<dbReference type="GO" id="GO:0048511">
    <property type="term" value="P:rhythmic process"/>
    <property type="evidence" value="ECO:0007669"/>
    <property type="project" value="UniProtKB-KW"/>
</dbReference>
<proteinExistence type="predicted"/>
<evidence type="ECO:0000256" key="11">
    <source>
        <dbReference type="ARBA" id="ARBA00023242"/>
    </source>
</evidence>
<dbReference type="GO" id="GO:0061629">
    <property type="term" value="F:RNA polymerase II-specific DNA-binding transcription factor binding"/>
    <property type="evidence" value="ECO:0007669"/>
    <property type="project" value="UniProtKB-ARBA"/>
</dbReference>
<evidence type="ECO:0000256" key="1">
    <source>
        <dbReference type="ARBA" id="ARBA00004322"/>
    </source>
</evidence>
<evidence type="ECO:0000313" key="17">
    <source>
        <dbReference type="Ensembl" id="ENSSMAP00000018886.2"/>
    </source>
</evidence>
<evidence type="ECO:0000256" key="7">
    <source>
        <dbReference type="ARBA" id="ARBA00023015"/>
    </source>
</evidence>
<feature type="region of interest" description="Disordered" evidence="15">
    <location>
        <begin position="247"/>
        <end position="313"/>
    </location>
</feature>
<dbReference type="PANTHER" id="PTHR15528:SF10">
    <property type="entry name" value="PEROXISOME PROLIFERATOR-ACTIVATED RECEPTOR GAMMA COACTIVATOR 1-ALPHA"/>
    <property type="match status" value="1"/>
</dbReference>
<feature type="region of interest" description="Disordered" evidence="15">
    <location>
        <begin position="1045"/>
        <end position="1118"/>
    </location>
</feature>
<dbReference type="GO" id="GO:0006094">
    <property type="term" value="P:gluconeogenesis"/>
    <property type="evidence" value="ECO:0007669"/>
    <property type="project" value="UniProtKB-ARBA"/>
</dbReference>
<accession>A0A8D3AIS1</accession>
<feature type="region of interest" description="Disordered" evidence="15">
    <location>
        <begin position="717"/>
        <end position="736"/>
    </location>
</feature>
<feature type="coiled-coil region" evidence="14">
    <location>
        <begin position="1126"/>
        <end position="1155"/>
    </location>
</feature>
<feature type="compositionally biased region" description="Low complexity" evidence="15">
    <location>
        <begin position="1016"/>
        <end position="1033"/>
    </location>
</feature>
<reference evidence="17" key="1">
    <citation type="submission" date="2023-05" db="EMBL/GenBank/DDBJ databases">
        <title>High-quality long-read genome of Scophthalmus maximus.</title>
        <authorList>
            <person name="Lien S."/>
            <person name="Martinez P."/>
        </authorList>
    </citation>
    <scope>NUCLEOTIDE SEQUENCE [LARGE SCALE GENOMIC DNA]</scope>
</reference>
<feature type="region of interest" description="Disordered" evidence="15">
    <location>
        <begin position="328"/>
        <end position="370"/>
    </location>
</feature>
<comment type="subcellular location">
    <subcellularLocation>
        <location evidence="1">Nucleus</location>
        <location evidence="1">PML body</location>
    </subcellularLocation>
</comment>
<feature type="region of interest" description="Disordered" evidence="15">
    <location>
        <begin position="114"/>
        <end position="138"/>
    </location>
</feature>
<keyword evidence="11" id="KW-0539">Nucleus</keyword>
<keyword evidence="4" id="KW-0832">Ubl conjugation</keyword>
<dbReference type="FunFam" id="3.30.70.330:FF:000184">
    <property type="entry name" value="Peroxisome proliferator-activated receptor gamma coactivator 1-alpha"/>
    <property type="match status" value="1"/>
</dbReference>
<keyword evidence="9" id="KW-0010">Activator</keyword>
<dbReference type="Proteomes" id="UP000694558">
    <property type="component" value="Chromosome 2"/>
</dbReference>
<evidence type="ECO:0000256" key="9">
    <source>
        <dbReference type="ARBA" id="ARBA00023159"/>
    </source>
</evidence>
<feature type="region of interest" description="Disordered" evidence="15">
    <location>
        <begin position="465"/>
        <end position="526"/>
    </location>
</feature>
<evidence type="ECO:0000313" key="18">
    <source>
        <dbReference type="Proteomes" id="UP000694558"/>
    </source>
</evidence>
<feature type="compositionally biased region" description="Low complexity" evidence="15">
    <location>
        <begin position="840"/>
        <end position="859"/>
    </location>
</feature>
<evidence type="ECO:0000256" key="6">
    <source>
        <dbReference type="ARBA" id="ARBA00022990"/>
    </source>
</evidence>
<name>A0A8D3AIS1_SCOMX</name>
<dbReference type="Ensembl" id="ENSSMAT00000019123.2">
    <property type="protein sequence ID" value="ENSSMAP00000018886.2"/>
    <property type="gene ID" value="ENSSMAG00000011571.2"/>
</dbReference>
<dbReference type="InterPro" id="IPR012677">
    <property type="entry name" value="Nucleotide-bd_a/b_plait_sf"/>
</dbReference>
<evidence type="ECO:0000256" key="15">
    <source>
        <dbReference type="SAM" id="MobiDB-lite"/>
    </source>
</evidence>
<dbReference type="Gene3D" id="3.30.70.330">
    <property type="match status" value="1"/>
</dbReference>
<dbReference type="GeneTree" id="ENSGT00950000183137"/>
<feature type="compositionally biased region" description="Basic and acidic residues" evidence="15">
    <location>
        <begin position="353"/>
        <end position="366"/>
    </location>
</feature>
<evidence type="ECO:0000256" key="4">
    <source>
        <dbReference type="ARBA" id="ARBA00022843"/>
    </source>
</evidence>
<sequence length="1277" mass="139607">MAWDRCNQDSVWRELECAALVGEDQPLCPDLPELDLSELDVSDLDADSFLGGLKWYSDQSEIISTQYGNEASNLFEKIDEENEANLLAVLTETLESIPVDEDGLPSFEALADGDVTNASDRSCPSSPDGSPRTPEPEEPSLLKKLLLAPANSQLSYNQYTGGKAQNHAASSNHRIRPPPAVVKMESPWNGKARGGSSTQNRPVRRPCTELLKYLTATDDILLHTKASEAKSTWGGASGREKIGLVLGASSSSSSPSSSSTSSFSSLSSTSSSSSTASKKKTAVPSQQQQQQQHQQQPPQHHQRGESRAAGECSVAGVGAGKWQRCTHDGGVEESEGASIPVGHRTSTCGHARPKLEHGPPSEEGRPPGDVGRLAAARFIRYMHSYSLPPREVSHSCEHCREAAGATQASKGFGRQGRSKGSGASRVPRRHITVTIKKRDEKPGHPLLSQLLTSKQRPAQYLAHLVPPKITPLPSTQGKLAGKRSESTSQAVSKVEEEEFRGTTDLKNRGVSQPEEPDSGPLLSPLGFDLESWASQTEPGLDFGFGLKLEWPIGGGFRVDVDHNDDDVVDDDDDDHVTGSPAAVLSQGPPSPLFPDTRNAEPTLPRIIQGQGHPHRQALSKHPDDQGHLLLAKPTTLPLPLTPESPNDHKGSPFENKTIERTLSVEIAGTPGLTPPTTPPHKASQENPFKASLKTKLSSCSSSALACKRARLTELGPSALAPAPCASGGGPNRKGPEQTELYAQLSKASTALPYSAPQHTVVGGLEEHRSTSNNKRAASRGYSDHDYCQASASTKKGGGTATVTMTTAVEKTVTSDATAAPMPTVCKVEDRHVECKDTAMPSSSSSSPSSCSPSLASSGPLAKQQNFASVKEEAVRVQVKHSPTQTTEIPSQEATTCRDQQHSSATSRKLLRDQEIRAELNKHFGHPLQALHSPDGQERQPGAKTNKAAAVQSLEERADDYDSKREPGSSYLHPGYLPFHDEQELGEGRDSRFLYPWEGTPLDLLFDCPPCSPTSSPPSSCSPSRGSISPPSSLFLSPGRPYCWTSSGSRSRSRSHSGSRSSSSHYRRRSLSTSPDRRPSSWSRHNTDSSTFRSRTHKSPHLPSRSPLSRRPRYDSYEEYQHERLKREEYRRDYEKREFERAEQRERQRQKAIEERRVVYVGRLRSNCTRTELKRRFEVFGEIEECAVNLRDDGDNFGFITYRYTCDAFAALENGHTIRRSNEPQFELCFGGQKQFCKSHYTDLDSHSDDFDPASTKSKYDSMDFDSLLREAQRSLRR</sequence>
<dbReference type="CDD" id="cd12623">
    <property type="entry name" value="RRM_PPARGC1A"/>
    <property type="match status" value="1"/>
</dbReference>
<feature type="region of interest" description="Disordered" evidence="15">
    <location>
        <begin position="1012"/>
        <end position="1033"/>
    </location>
</feature>